<keyword evidence="1" id="KW-1133">Transmembrane helix</keyword>
<comment type="caution">
    <text evidence="2">The sequence shown here is derived from an EMBL/GenBank/DDBJ whole genome shotgun (WGS) entry which is preliminary data.</text>
</comment>
<evidence type="ECO:0000256" key="1">
    <source>
        <dbReference type="SAM" id="Phobius"/>
    </source>
</evidence>
<feature type="transmembrane region" description="Helical" evidence="1">
    <location>
        <begin position="64"/>
        <end position="81"/>
    </location>
</feature>
<protein>
    <submittedName>
        <fullName evidence="2">Uncharacterized protein</fullName>
    </submittedName>
</protein>
<feature type="transmembrane region" description="Helical" evidence="1">
    <location>
        <begin position="93"/>
        <end position="111"/>
    </location>
</feature>
<dbReference type="EMBL" id="JACCEM010000004">
    <property type="protein sequence ID" value="NYT49569.1"/>
    <property type="molecule type" value="Genomic_DNA"/>
</dbReference>
<evidence type="ECO:0000313" key="2">
    <source>
        <dbReference type="EMBL" id="NYT49569.1"/>
    </source>
</evidence>
<sequence length="203" mass="21856">MLLLAAAWVLDGFLTRSMAWHMLVHIPMLIAAGAWAAAGLAGAGSPKGARPGSAFAALGKYNEHGLPGLLLFSFIGAYWMIPRSLDDAVTSAASQGFKYATLVLAGMLLIHSLRRANAIIVVFFLGNFSWMTAIVGLLYQEYPARLCNVYLLGDQEIAGRGLVAWAILLPLAWFMIERRRPRSLLAGADAPTVKGNTNVDGRK</sequence>
<feature type="transmembrane region" description="Helical" evidence="1">
    <location>
        <begin position="157"/>
        <end position="176"/>
    </location>
</feature>
<keyword evidence="1" id="KW-0472">Membrane</keyword>
<feature type="transmembrane region" description="Helical" evidence="1">
    <location>
        <begin position="118"/>
        <end position="137"/>
    </location>
</feature>
<accession>A0A853FZT7</accession>
<organism evidence="2 3">
    <name type="scientific">Parapusillimonas granuli</name>
    <dbReference type="NCBI Taxonomy" id="380911"/>
    <lineage>
        <taxon>Bacteria</taxon>
        <taxon>Pseudomonadati</taxon>
        <taxon>Pseudomonadota</taxon>
        <taxon>Betaproteobacteria</taxon>
        <taxon>Burkholderiales</taxon>
        <taxon>Alcaligenaceae</taxon>
        <taxon>Parapusillimonas</taxon>
    </lineage>
</organism>
<feature type="transmembrane region" description="Helical" evidence="1">
    <location>
        <begin position="25"/>
        <end position="43"/>
    </location>
</feature>
<dbReference type="AlphaFoldDB" id="A0A853FZT7"/>
<keyword evidence="3" id="KW-1185">Reference proteome</keyword>
<gene>
    <name evidence="2" type="ORF">H0A72_09655</name>
</gene>
<reference evidence="2 3" key="1">
    <citation type="submission" date="2020-07" db="EMBL/GenBank/DDBJ databases">
        <title>Taxonomic revisions and descriptions of new bacterial species based on genomic comparisons in the high-G+C-content subgroup of the family Alcaligenaceae.</title>
        <authorList>
            <person name="Szabo A."/>
            <person name="Felfoldi T."/>
        </authorList>
    </citation>
    <scope>NUCLEOTIDE SEQUENCE [LARGE SCALE GENOMIC DNA]</scope>
    <source>
        <strain evidence="2 3">LMG 24012</strain>
    </source>
</reference>
<proteinExistence type="predicted"/>
<dbReference type="Proteomes" id="UP000559809">
    <property type="component" value="Unassembled WGS sequence"/>
</dbReference>
<evidence type="ECO:0000313" key="3">
    <source>
        <dbReference type="Proteomes" id="UP000559809"/>
    </source>
</evidence>
<keyword evidence="1" id="KW-0812">Transmembrane</keyword>
<name>A0A853FZT7_9BURK</name>